<comment type="caution">
    <text evidence="2">The sequence shown here is derived from an EMBL/GenBank/DDBJ whole genome shotgun (WGS) entry which is preliminary data.</text>
</comment>
<sequence>MYELLQMMQSFCKKLLQQKQEASIDQSPLQEIKLQHLEQVANLSTYPSQRFKSFCYDDNDDYDYEESTIPLNEIDSQIPSSIAITPVLLTLEPEDSLIMRNEDLSTILEKESDEFIKSSVEDLVLIPSESKDTSKSDSDYDLPSCDDFSPINVSKEKFVTLSNPLFDSNNDFTSSDDESLSDEDVPEDNVKIYSNLLFEFDDEYISSAVNPLFDEVLENIESKDSYVSNLDESALLVTPLSDFNEDECFDPGGDIDEIELLLHRDPSTPKISIVSILEGFTDEPPLEENDDLFNLESKTNDWKEIVYDAPIDDLMTKDKIFDPGGDIDEIDAFLDIDISMDIKDSYYDSEGDILYLESLLSDDTTPSPPPELFLDCDPRSLRDINDLKILVKVFDPGIHEKFFSPTYLIFDKLELVDLSSKEHYRSLFSWDRDFVMSDSEHPTVTYTSISNYYKEPSNIGSPGVVVYGYDRLPMHPPSPDYFIPPEDDVFPAAAVLPTTDSPGYITESDPKEDLKEEDDEDPKEDPTDCSVERDDDEEEEESSEDDADDEEEDEGDDDEE</sequence>
<keyword evidence="3" id="KW-1185">Reference proteome</keyword>
<feature type="compositionally biased region" description="Acidic residues" evidence="1">
    <location>
        <begin position="533"/>
        <end position="560"/>
    </location>
</feature>
<reference evidence="2" key="2">
    <citation type="submission" date="2022-01" db="EMBL/GenBank/DDBJ databases">
        <authorList>
            <person name="Yamashiro T."/>
            <person name="Shiraishi A."/>
            <person name="Satake H."/>
            <person name="Nakayama K."/>
        </authorList>
    </citation>
    <scope>NUCLEOTIDE SEQUENCE</scope>
</reference>
<evidence type="ECO:0000313" key="2">
    <source>
        <dbReference type="EMBL" id="GJT77675.1"/>
    </source>
</evidence>
<reference evidence="2" key="1">
    <citation type="journal article" date="2022" name="Int. J. Mol. Sci.">
        <title>Draft Genome of Tanacetum Coccineum: Genomic Comparison of Closely Related Tanacetum-Family Plants.</title>
        <authorList>
            <person name="Yamashiro T."/>
            <person name="Shiraishi A."/>
            <person name="Nakayama K."/>
            <person name="Satake H."/>
        </authorList>
    </citation>
    <scope>NUCLEOTIDE SEQUENCE</scope>
</reference>
<protein>
    <recommendedName>
        <fullName evidence="4">Reverse transcriptase domain-containing protein</fullName>
    </recommendedName>
</protein>
<feature type="region of interest" description="Disordered" evidence="1">
    <location>
        <begin position="496"/>
        <end position="560"/>
    </location>
</feature>
<evidence type="ECO:0008006" key="4">
    <source>
        <dbReference type="Google" id="ProtNLM"/>
    </source>
</evidence>
<name>A0ABQ5GPT1_9ASTR</name>
<organism evidence="2 3">
    <name type="scientific">Tanacetum coccineum</name>
    <dbReference type="NCBI Taxonomy" id="301880"/>
    <lineage>
        <taxon>Eukaryota</taxon>
        <taxon>Viridiplantae</taxon>
        <taxon>Streptophyta</taxon>
        <taxon>Embryophyta</taxon>
        <taxon>Tracheophyta</taxon>
        <taxon>Spermatophyta</taxon>
        <taxon>Magnoliopsida</taxon>
        <taxon>eudicotyledons</taxon>
        <taxon>Gunneridae</taxon>
        <taxon>Pentapetalae</taxon>
        <taxon>asterids</taxon>
        <taxon>campanulids</taxon>
        <taxon>Asterales</taxon>
        <taxon>Asteraceae</taxon>
        <taxon>Asteroideae</taxon>
        <taxon>Anthemideae</taxon>
        <taxon>Anthemidinae</taxon>
        <taxon>Tanacetum</taxon>
    </lineage>
</organism>
<dbReference type="EMBL" id="BQNB010018733">
    <property type="protein sequence ID" value="GJT77675.1"/>
    <property type="molecule type" value="Genomic_DNA"/>
</dbReference>
<evidence type="ECO:0000256" key="1">
    <source>
        <dbReference type="SAM" id="MobiDB-lite"/>
    </source>
</evidence>
<accession>A0ABQ5GPT1</accession>
<dbReference type="Proteomes" id="UP001151760">
    <property type="component" value="Unassembled WGS sequence"/>
</dbReference>
<proteinExistence type="predicted"/>
<gene>
    <name evidence="2" type="ORF">Tco_1044400</name>
</gene>
<evidence type="ECO:0000313" key="3">
    <source>
        <dbReference type="Proteomes" id="UP001151760"/>
    </source>
</evidence>